<reference evidence="2 3" key="1">
    <citation type="journal article" date="2016" name="Environ. Microbiol.">
        <title>New Methyloceanibacter diversity from North Sea sediments includes methanotroph containing solely the soluble methane monooxygenase.</title>
        <authorList>
            <person name="Vekeman B."/>
            <person name="Kerckhof F.M."/>
            <person name="Cremers G."/>
            <person name="de Vos P."/>
            <person name="Vandamme P."/>
            <person name="Boon N."/>
            <person name="Op den Camp H.J."/>
            <person name="Heylen K."/>
        </authorList>
    </citation>
    <scope>NUCLEOTIDE SEQUENCE [LARGE SCALE GENOMIC DNA]</scope>
    <source>
        <strain evidence="2 3">R-67175</strain>
    </source>
</reference>
<accession>A0A1E3W829</accession>
<proteinExistence type="predicted"/>
<sequence length="276" mass="29184">MGNPQTSNPDGYIHTRDADEYQRLRDQAAMWQGATEALLDRAGLGPGMTCLDVGSGPGSVMRLMADRVGASGHVTGLEIDGKLGAQALADLKAQGGAEFAHVEADMLQAAAVPGGPFDLTYCRLFLMHMQDPVAVLEKMLAWTKPGGVVAAQEFDFGAIAVEPLCPAMGEFNRLFEGVFRGHGRNLRAGRQLPAQFEAAGIGAPSGTLAEVKYIPLGQMAAMLIGVYQGLFASAAELGIADTARAEAFKRDMAEAAADGRYYCLTPILIGAWKRVP</sequence>
<dbReference type="InterPro" id="IPR025714">
    <property type="entry name" value="Methyltranfer_dom"/>
</dbReference>
<dbReference type="AlphaFoldDB" id="A0A1E3W829"/>
<dbReference type="Gene3D" id="3.40.50.150">
    <property type="entry name" value="Vaccinia Virus protein VP39"/>
    <property type="match status" value="1"/>
</dbReference>
<dbReference type="RefSeq" id="WP_069440369.1">
    <property type="nucleotide sequence ID" value="NZ_LPWF01000002.1"/>
</dbReference>
<organism evidence="2 3">
    <name type="scientific">Methyloceanibacter superfactus</name>
    <dbReference type="NCBI Taxonomy" id="1774969"/>
    <lineage>
        <taxon>Bacteria</taxon>
        <taxon>Pseudomonadati</taxon>
        <taxon>Pseudomonadota</taxon>
        <taxon>Alphaproteobacteria</taxon>
        <taxon>Hyphomicrobiales</taxon>
        <taxon>Hyphomicrobiaceae</taxon>
        <taxon>Methyloceanibacter</taxon>
    </lineage>
</organism>
<dbReference type="Proteomes" id="UP000094472">
    <property type="component" value="Unassembled WGS sequence"/>
</dbReference>
<dbReference type="EMBL" id="LPWF01000002">
    <property type="protein sequence ID" value="ODS01963.1"/>
    <property type="molecule type" value="Genomic_DNA"/>
</dbReference>
<dbReference type="PANTHER" id="PTHR43861">
    <property type="entry name" value="TRANS-ACONITATE 2-METHYLTRANSFERASE-RELATED"/>
    <property type="match status" value="1"/>
</dbReference>
<feature type="domain" description="Methyltransferase" evidence="1">
    <location>
        <begin position="46"/>
        <end position="160"/>
    </location>
</feature>
<dbReference type="OrthoDB" id="9770485at2"/>
<protein>
    <recommendedName>
        <fullName evidence="1">Methyltransferase domain-containing protein</fullName>
    </recommendedName>
</protein>
<dbReference type="CDD" id="cd02440">
    <property type="entry name" value="AdoMet_MTases"/>
    <property type="match status" value="1"/>
</dbReference>
<evidence type="ECO:0000313" key="2">
    <source>
        <dbReference type="EMBL" id="ODS01963.1"/>
    </source>
</evidence>
<dbReference type="SUPFAM" id="SSF53335">
    <property type="entry name" value="S-adenosyl-L-methionine-dependent methyltransferases"/>
    <property type="match status" value="1"/>
</dbReference>
<dbReference type="Pfam" id="PF13847">
    <property type="entry name" value="Methyltransf_31"/>
    <property type="match status" value="1"/>
</dbReference>
<dbReference type="InterPro" id="IPR029063">
    <property type="entry name" value="SAM-dependent_MTases_sf"/>
</dbReference>
<name>A0A1E3W829_9HYPH</name>
<evidence type="ECO:0000259" key="1">
    <source>
        <dbReference type="Pfam" id="PF13847"/>
    </source>
</evidence>
<keyword evidence="3" id="KW-1185">Reference proteome</keyword>
<comment type="caution">
    <text evidence="2">The sequence shown here is derived from an EMBL/GenBank/DDBJ whole genome shotgun (WGS) entry which is preliminary data.</text>
</comment>
<gene>
    <name evidence="2" type="ORF">AUC69_00175</name>
</gene>
<dbReference type="STRING" id="1774969.AUC69_00175"/>
<evidence type="ECO:0000313" key="3">
    <source>
        <dbReference type="Proteomes" id="UP000094472"/>
    </source>
</evidence>